<dbReference type="Proteomes" id="UP000681720">
    <property type="component" value="Unassembled WGS sequence"/>
</dbReference>
<evidence type="ECO:0000256" key="1">
    <source>
        <dbReference type="SAM" id="MobiDB-lite"/>
    </source>
</evidence>
<dbReference type="Proteomes" id="UP000676336">
    <property type="component" value="Unassembled WGS sequence"/>
</dbReference>
<dbReference type="EMBL" id="CAJOBH010052171">
    <property type="protein sequence ID" value="CAF4384416.1"/>
    <property type="molecule type" value="Genomic_DNA"/>
</dbReference>
<sequence>MRRTLSPPTMISTLSSPAKRPKMTASRNTTVNIDRIHCELDVVTIPRSYQ</sequence>
<dbReference type="Proteomes" id="UP000681967">
    <property type="component" value="Unassembled WGS sequence"/>
</dbReference>
<accession>A0A8S2XJP3</accession>
<dbReference type="AlphaFoldDB" id="A0A8S2XJP3"/>
<evidence type="ECO:0000313" key="3">
    <source>
        <dbReference type="EMBL" id="CAF4498547.1"/>
    </source>
</evidence>
<evidence type="ECO:0000313" key="5">
    <source>
        <dbReference type="Proteomes" id="UP000676336"/>
    </source>
</evidence>
<feature type="region of interest" description="Disordered" evidence="1">
    <location>
        <begin position="1"/>
        <end position="25"/>
    </location>
</feature>
<protein>
    <submittedName>
        <fullName evidence="3">Uncharacterized protein</fullName>
    </submittedName>
</protein>
<dbReference type="EMBL" id="CAJOBI010081012">
    <property type="protein sequence ID" value="CAF4498547.1"/>
    <property type="molecule type" value="Genomic_DNA"/>
</dbReference>
<gene>
    <name evidence="2" type="ORF">BYL167_LOCUS30878</name>
    <name evidence="4" type="ORF">GIL414_LOCUS35447</name>
    <name evidence="3" type="ORF">SMN809_LOCUS34809</name>
</gene>
<evidence type="ECO:0000313" key="4">
    <source>
        <dbReference type="EMBL" id="CAF4517207.1"/>
    </source>
</evidence>
<evidence type="ECO:0000313" key="2">
    <source>
        <dbReference type="EMBL" id="CAF4384416.1"/>
    </source>
</evidence>
<feature type="compositionally biased region" description="Polar residues" evidence="1">
    <location>
        <begin position="1"/>
        <end position="16"/>
    </location>
</feature>
<dbReference type="EMBL" id="CAJOBJ010085094">
    <property type="protein sequence ID" value="CAF4517207.1"/>
    <property type="molecule type" value="Genomic_DNA"/>
</dbReference>
<organism evidence="3 5">
    <name type="scientific">Rotaria magnacalcarata</name>
    <dbReference type="NCBI Taxonomy" id="392030"/>
    <lineage>
        <taxon>Eukaryota</taxon>
        <taxon>Metazoa</taxon>
        <taxon>Spiralia</taxon>
        <taxon>Gnathifera</taxon>
        <taxon>Rotifera</taxon>
        <taxon>Eurotatoria</taxon>
        <taxon>Bdelloidea</taxon>
        <taxon>Philodinida</taxon>
        <taxon>Philodinidae</taxon>
        <taxon>Rotaria</taxon>
    </lineage>
</organism>
<name>A0A8S2XJP3_9BILA</name>
<reference evidence="3" key="1">
    <citation type="submission" date="2021-02" db="EMBL/GenBank/DDBJ databases">
        <authorList>
            <person name="Nowell W R."/>
        </authorList>
    </citation>
    <scope>NUCLEOTIDE SEQUENCE</scope>
</reference>
<proteinExistence type="predicted"/>
<comment type="caution">
    <text evidence="3">The sequence shown here is derived from an EMBL/GenBank/DDBJ whole genome shotgun (WGS) entry which is preliminary data.</text>
</comment>
<feature type="non-terminal residue" evidence="3">
    <location>
        <position position="1"/>
    </location>
</feature>